<feature type="compositionally biased region" description="Basic residues" evidence="4">
    <location>
        <begin position="346"/>
        <end position="355"/>
    </location>
</feature>
<dbReference type="RefSeq" id="XP_018693740.1">
    <property type="nucleotide sequence ID" value="XM_018836887.1"/>
</dbReference>
<dbReference type="InterPro" id="IPR002893">
    <property type="entry name" value="Znf_MYND"/>
</dbReference>
<dbReference type="EMBL" id="LVYI01000004">
    <property type="protein sequence ID" value="OAP60373.1"/>
    <property type="molecule type" value="Genomic_DNA"/>
</dbReference>
<proteinExistence type="predicted"/>
<dbReference type="STRING" id="1367422.A0A178ZMD7"/>
<keyword evidence="3" id="KW-0862">Zinc</keyword>
<dbReference type="OrthoDB" id="5952526at2759"/>
<organism evidence="6 7">
    <name type="scientific">Fonsecaea erecta</name>
    <dbReference type="NCBI Taxonomy" id="1367422"/>
    <lineage>
        <taxon>Eukaryota</taxon>
        <taxon>Fungi</taxon>
        <taxon>Dikarya</taxon>
        <taxon>Ascomycota</taxon>
        <taxon>Pezizomycotina</taxon>
        <taxon>Eurotiomycetes</taxon>
        <taxon>Chaetothyriomycetidae</taxon>
        <taxon>Chaetothyriales</taxon>
        <taxon>Herpotrichiellaceae</taxon>
        <taxon>Fonsecaea</taxon>
    </lineage>
</organism>
<feature type="region of interest" description="Disordered" evidence="4">
    <location>
        <begin position="345"/>
        <end position="366"/>
    </location>
</feature>
<keyword evidence="1" id="KW-0479">Metal-binding</keyword>
<evidence type="ECO:0000313" key="6">
    <source>
        <dbReference type="EMBL" id="OAP60373.1"/>
    </source>
</evidence>
<name>A0A178ZMD7_9EURO</name>
<sequence length="366" mass="41284">MASGAVGYDSCRICGKTTTPISCPECGLQGYCGPEHLTADEDRHQKACRVIRKFQIMLEREESQRPADDLKKEDFRYCRQLVMLLLKIETSRADRLAQTYVIPLHKVHGGRNVRMYTIAPILDIRLGNEQGCYDYLKIEAKPLHETITQTPNLSAQDVFESLEPFRSRFADFFGPHLVCLTLLKYRLLLDVTALQVYSDTVRDSKLPQEIHDQVRGYLVCCNTVRNNRAIMSSTDQSLVIEQLRTQLMDLFTYDGCATCPTWGLLLGPRESIEAALLAPVGLDCHTADTLSAIKHTYEAWRQTPGAIDFVRGMLSGNASTPGIREDPMFGKWQLGWPDSVKEALARSRRAKRRRERSSSPIPEGSG</sequence>
<dbReference type="Proteomes" id="UP000078343">
    <property type="component" value="Unassembled WGS sequence"/>
</dbReference>
<keyword evidence="7" id="KW-1185">Reference proteome</keyword>
<dbReference type="GeneID" id="30009543"/>
<feature type="domain" description="MYND-type" evidence="5">
    <location>
        <begin position="11"/>
        <end position="48"/>
    </location>
</feature>
<dbReference type="SUPFAM" id="SSF144232">
    <property type="entry name" value="HIT/MYND zinc finger-like"/>
    <property type="match status" value="1"/>
</dbReference>
<reference evidence="6 7" key="1">
    <citation type="submission" date="2016-04" db="EMBL/GenBank/DDBJ databases">
        <title>Draft genome of Fonsecaea erecta CBS 125763.</title>
        <authorList>
            <person name="Weiss V.A."/>
            <person name="Vicente V.A."/>
            <person name="Raittz R.T."/>
            <person name="Moreno L.F."/>
            <person name="De Souza E.M."/>
            <person name="Pedrosa F.O."/>
            <person name="Steffens M.B."/>
            <person name="Faoro H."/>
            <person name="Tadra-Sfeir M.Z."/>
            <person name="Najafzadeh M.J."/>
            <person name="Felipe M.S."/>
            <person name="Teixeira M."/>
            <person name="Sun J."/>
            <person name="Xi L."/>
            <person name="Gomes R."/>
            <person name="De Azevedo C.M."/>
            <person name="Salgado C.G."/>
            <person name="Da Silva M.B."/>
            <person name="Nascimento M.F."/>
            <person name="Queiroz-Telles F."/>
            <person name="Attili D.S."/>
            <person name="Gorbushina A."/>
        </authorList>
    </citation>
    <scope>NUCLEOTIDE SEQUENCE [LARGE SCALE GENOMIC DNA]</scope>
    <source>
        <strain evidence="6 7">CBS 125763</strain>
    </source>
</reference>
<evidence type="ECO:0000256" key="3">
    <source>
        <dbReference type="ARBA" id="ARBA00022833"/>
    </source>
</evidence>
<dbReference type="Pfam" id="PF01753">
    <property type="entry name" value="zf-MYND"/>
    <property type="match status" value="1"/>
</dbReference>
<evidence type="ECO:0000313" key="7">
    <source>
        <dbReference type="Proteomes" id="UP000078343"/>
    </source>
</evidence>
<dbReference type="AlphaFoldDB" id="A0A178ZMD7"/>
<protein>
    <recommendedName>
        <fullName evidence="5">MYND-type domain-containing protein</fullName>
    </recommendedName>
</protein>
<dbReference type="PROSITE" id="PS01360">
    <property type="entry name" value="ZF_MYND_1"/>
    <property type="match status" value="1"/>
</dbReference>
<evidence type="ECO:0000256" key="2">
    <source>
        <dbReference type="ARBA" id="ARBA00022771"/>
    </source>
</evidence>
<dbReference type="Gene3D" id="6.10.140.2220">
    <property type="match status" value="1"/>
</dbReference>
<evidence type="ECO:0000259" key="5">
    <source>
        <dbReference type="PROSITE" id="PS01360"/>
    </source>
</evidence>
<evidence type="ECO:0000256" key="1">
    <source>
        <dbReference type="ARBA" id="ARBA00022723"/>
    </source>
</evidence>
<keyword evidence="2" id="KW-0863">Zinc-finger</keyword>
<comment type="caution">
    <text evidence="6">The sequence shown here is derived from an EMBL/GenBank/DDBJ whole genome shotgun (WGS) entry which is preliminary data.</text>
</comment>
<dbReference type="GO" id="GO:0008270">
    <property type="term" value="F:zinc ion binding"/>
    <property type="evidence" value="ECO:0007669"/>
    <property type="project" value="UniProtKB-KW"/>
</dbReference>
<accession>A0A178ZMD7</accession>
<evidence type="ECO:0000256" key="4">
    <source>
        <dbReference type="SAM" id="MobiDB-lite"/>
    </source>
</evidence>
<gene>
    <name evidence="6" type="ORF">AYL99_05375</name>
</gene>